<evidence type="ECO:0000256" key="4">
    <source>
        <dbReference type="ARBA" id="ARBA00022825"/>
    </source>
</evidence>
<proteinExistence type="evidence at transcript level"/>
<dbReference type="Pfam" id="PF00089">
    <property type="entry name" value="Trypsin"/>
    <property type="match status" value="1"/>
</dbReference>
<dbReference type="GO" id="GO:0006508">
    <property type="term" value="P:proteolysis"/>
    <property type="evidence" value="ECO:0007669"/>
    <property type="project" value="UniProtKB-KW"/>
</dbReference>
<accession>E0AD99</accession>
<keyword evidence="4" id="KW-0720">Serine protease</keyword>
<evidence type="ECO:0000313" key="8">
    <source>
        <dbReference type="EMBL" id="ADL28819.1"/>
    </source>
</evidence>
<reference evidence="8" key="1">
    <citation type="submission" date="2010-07" db="EMBL/GenBank/DDBJ databases">
        <title>Molecular Cloning, Sequencing, and Expression of cDNA Encoding Fibrinolytic Enzyme from Urechis unicinctus.</title>
        <authorList>
            <person name="Feng Y."/>
            <person name="Han B."/>
            <person name="Liu W."/>
        </authorList>
    </citation>
    <scope>NUCLEOTIDE SEQUENCE</scope>
</reference>
<keyword evidence="2" id="KW-0645">Protease</keyword>
<keyword evidence="6" id="KW-0732">Signal</keyword>
<dbReference type="SMART" id="SM00020">
    <property type="entry name" value="Tryp_SPc"/>
    <property type="match status" value="1"/>
</dbReference>
<dbReference type="MEROPS" id="S01.422"/>
<dbReference type="EMBL" id="HM623463">
    <property type="protein sequence ID" value="ADL28819.1"/>
    <property type="molecule type" value="mRNA"/>
</dbReference>
<keyword evidence="3" id="KW-0378">Hydrolase</keyword>
<dbReference type="InterPro" id="IPR018114">
    <property type="entry name" value="TRYPSIN_HIS"/>
</dbReference>
<dbReference type="InterPro" id="IPR043504">
    <property type="entry name" value="Peptidase_S1_PA_chymotrypsin"/>
</dbReference>
<dbReference type="PANTHER" id="PTHR24276:SF98">
    <property type="entry name" value="FI18310P1-RELATED"/>
    <property type="match status" value="1"/>
</dbReference>
<comment type="similarity">
    <text evidence="1">Belongs to the peptidase S1 family.</text>
</comment>
<dbReference type="Gene3D" id="2.40.10.10">
    <property type="entry name" value="Trypsin-like serine proteases"/>
    <property type="match status" value="2"/>
</dbReference>
<feature type="chain" id="PRO_5011999929" evidence="6">
    <location>
        <begin position="16"/>
        <end position="264"/>
    </location>
</feature>
<evidence type="ECO:0000256" key="5">
    <source>
        <dbReference type="ARBA" id="ARBA00023157"/>
    </source>
</evidence>
<dbReference type="SUPFAM" id="SSF50494">
    <property type="entry name" value="Trypsin-like serine proteases"/>
    <property type="match status" value="1"/>
</dbReference>
<dbReference type="FunFam" id="2.40.10.10:FF:000036">
    <property type="entry name" value="Trypsin beta"/>
    <property type="match status" value="1"/>
</dbReference>
<evidence type="ECO:0000256" key="2">
    <source>
        <dbReference type="ARBA" id="ARBA00022670"/>
    </source>
</evidence>
<evidence type="ECO:0000259" key="7">
    <source>
        <dbReference type="PROSITE" id="PS50240"/>
    </source>
</evidence>
<dbReference type="PROSITE" id="PS00134">
    <property type="entry name" value="TRYPSIN_HIS"/>
    <property type="match status" value="1"/>
</dbReference>
<dbReference type="InterPro" id="IPR001254">
    <property type="entry name" value="Trypsin_dom"/>
</dbReference>
<dbReference type="CDD" id="cd00190">
    <property type="entry name" value="Tryp_SPc"/>
    <property type="match status" value="1"/>
</dbReference>
<evidence type="ECO:0000256" key="1">
    <source>
        <dbReference type="ARBA" id="ARBA00007664"/>
    </source>
</evidence>
<evidence type="ECO:0000256" key="3">
    <source>
        <dbReference type="ARBA" id="ARBA00022801"/>
    </source>
</evidence>
<dbReference type="GO" id="GO:0004252">
    <property type="term" value="F:serine-type endopeptidase activity"/>
    <property type="evidence" value="ECO:0007669"/>
    <property type="project" value="InterPro"/>
</dbReference>
<dbReference type="PRINTS" id="PR00722">
    <property type="entry name" value="CHYMOTRYPSIN"/>
</dbReference>
<name>E0AD99_UREUN</name>
<dbReference type="SMR" id="E0AD99"/>
<dbReference type="InterPro" id="IPR050430">
    <property type="entry name" value="Peptidase_S1"/>
</dbReference>
<dbReference type="PANTHER" id="PTHR24276">
    <property type="entry name" value="POLYSERASE-RELATED"/>
    <property type="match status" value="1"/>
</dbReference>
<dbReference type="InterPro" id="IPR001314">
    <property type="entry name" value="Peptidase_S1A"/>
</dbReference>
<dbReference type="InterPro" id="IPR009003">
    <property type="entry name" value="Peptidase_S1_PA"/>
</dbReference>
<protein>
    <submittedName>
        <fullName evidence="8">Fibrinolytic enzyme</fullName>
    </submittedName>
</protein>
<dbReference type="PROSITE" id="PS50240">
    <property type="entry name" value="TRYPSIN_DOM"/>
    <property type="match status" value="1"/>
</dbReference>
<keyword evidence="5" id="KW-1015">Disulfide bond</keyword>
<dbReference type="AlphaFoldDB" id="E0AD99"/>
<organism evidence="8">
    <name type="scientific">Urechis unicinctus</name>
    <name type="common">Fat innkeeper worm</name>
    <name type="synonym">Chinese penis fish</name>
    <dbReference type="NCBI Taxonomy" id="6432"/>
    <lineage>
        <taxon>Eukaryota</taxon>
        <taxon>Metazoa</taxon>
        <taxon>Spiralia</taxon>
        <taxon>Lophotrochozoa</taxon>
        <taxon>Annelida</taxon>
        <taxon>Polychaeta</taxon>
        <taxon>Echiura</taxon>
        <taxon>Xenopneusta</taxon>
        <taxon>Urechidae</taxon>
        <taxon>Urechis</taxon>
    </lineage>
</organism>
<evidence type="ECO:0000256" key="6">
    <source>
        <dbReference type="SAM" id="SignalP"/>
    </source>
</evidence>
<sequence>MKTLLLISLAALATAAPATFDAVPALSVESRIIGGSPADITNFPYQLSLRFTGSHTCGAVVASANRALTAAHCTDGRVIGGFTLYAGSTSRVSGGILYSSLAKDEHSGYNNGQCTFCNDICMLSLSTNMDLDNSGIGAISMAAASDFAGTTCTLSGWGRTSSSNILPTNLQQVDMGVISNTECQTRMNPVSGANVGIQHICIFSGSQGSCNGDSGGPMRCTEGGAGVLAGITSWGISSGGACSTSYPSVYVRVTTFLSWIAERM</sequence>
<feature type="signal peptide" evidence="6">
    <location>
        <begin position="1"/>
        <end position="15"/>
    </location>
</feature>
<gene>
    <name evidence="8" type="primary">UFE</name>
</gene>
<feature type="domain" description="Peptidase S1" evidence="7">
    <location>
        <begin position="32"/>
        <end position="264"/>
    </location>
</feature>